<dbReference type="InterPro" id="IPR044929">
    <property type="entry name" value="DNA/RNA_non-sp_Endonuclease_sf"/>
</dbReference>
<dbReference type="PANTHER" id="PTHR13966:SF5">
    <property type="entry name" value="ENDONUCLEASE G, MITOCHONDRIAL"/>
    <property type="match status" value="1"/>
</dbReference>
<protein>
    <submittedName>
        <fullName evidence="3">DNA/RNA non-specific endonuclease</fullName>
    </submittedName>
</protein>
<dbReference type="Gene3D" id="3.40.570.10">
    <property type="entry name" value="Extracellular Endonuclease, subunit A"/>
    <property type="match status" value="1"/>
</dbReference>
<dbReference type="PANTHER" id="PTHR13966">
    <property type="entry name" value="ENDONUCLEASE RELATED"/>
    <property type="match status" value="1"/>
</dbReference>
<dbReference type="InterPro" id="IPR040255">
    <property type="entry name" value="Non-specific_endonuclease"/>
</dbReference>
<evidence type="ECO:0000259" key="1">
    <source>
        <dbReference type="SMART" id="SM00477"/>
    </source>
</evidence>
<dbReference type="SMART" id="SM00477">
    <property type="entry name" value="NUC"/>
    <property type="match status" value="1"/>
</dbReference>
<proteinExistence type="predicted"/>
<dbReference type="InterPro" id="IPR044925">
    <property type="entry name" value="His-Me_finger_sf"/>
</dbReference>
<dbReference type="EMBL" id="JBHRSS010000008">
    <property type="protein sequence ID" value="MFC3105656.1"/>
    <property type="molecule type" value="Genomic_DNA"/>
</dbReference>
<dbReference type="InterPro" id="IPR020821">
    <property type="entry name" value="ENPP1-3/EXOG-like_nuc-like"/>
</dbReference>
<feature type="domain" description="ENPP1-3/EXOG-like endonuclease/phosphodiesterase" evidence="1">
    <location>
        <begin position="43"/>
        <end position="231"/>
    </location>
</feature>
<organism evidence="3 4">
    <name type="scientific">Salinisphaera aquimarina</name>
    <dbReference type="NCBI Taxonomy" id="2094031"/>
    <lineage>
        <taxon>Bacteria</taxon>
        <taxon>Pseudomonadati</taxon>
        <taxon>Pseudomonadota</taxon>
        <taxon>Gammaproteobacteria</taxon>
        <taxon>Salinisphaerales</taxon>
        <taxon>Salinisphaeraceae</taxon>
        <taxon>Salinisphaera</taxon>
    </lineage>
</organism>
<comment type="caution">
    <text evidence="3">The sequence shown here is derived from an EMBL/GenBank/DDBJ whole genome shotgun (WGS) entry which is preliminary data.</text>
</comment>
<dbReference type="SUPFAM" id="SSF54060">
    <property type="entry name" value="His-Me finger endonucleases"/>
    <property type="match status" value="1"/>
</dbReference>
<evidence type="ECO:0000313" key="4">
    <source>
        <dbReference type="Proteomes" id="UP001595462"/>
    </source>
</evidence>
<sequence length="292" mass="32933">MLLLLVFSLLAGCTSTGTDRDSTSRAAIGWPTTAQRSLRILRNDGFTIGYDETAGRASWVAYRVTPVAQYRRMPRPDFRQDPRLDRPASLSAYAGPVYDRGHLAPNYAISQLYGVEAQRQTFYYSNIAPQRPRLNQLLWQRLEEIEVDDIAPRVGSLRVFVGPVPGAEGEPPSAFYRIWLARSPGHDDWQAMALLVPQRVRGDERLDAYLVSIDRIEALTGLDFMASLSVAEQRRLEAGVAPAARFGFAKFACQPARYSQRWRDRDLIRLQYNRCDGPLAGADNNLVDKELR</sequence>
<feature type="domain" description="DNA/RNA non-specific endonuclease/pyrophosphatase/phosphodiesterase" evidence="2">
    <location>
        <begin position="42"/>
        <end position="231"/>
    </location>
</feature>
<keyword evidence="4" id="KW-1185">Reference proteome</keyword>
<dbReference type="SMART" id="SM00892">
    <property type="entry name" value="Endonuclease_NS"/>
    <property type="match status" value="1"/>
</dbReference>
<keyword evidence="3" id="KW-0540">Nuclease</keyword>
<gene>
    <name evidence="3" type="ORF">ACFOSU_17420</name>
</gene>
<keyword evidence="3" id="KW-0255">Endonuclease</keyword>
<dbReference type="InterPro" id="IPR001604">
    <property type="entry name" value="Endo_G_ENPP1-like_dom"/>
</dbReference>
<name>A0ABV7EUS1_9GAMM</name>
<evidence type="ECO:0000259" key="2">
    <source>
        <dbReference type="SMART" id="SM00892"/>
    </source>
</evidence>
<keyword evidence="3" id="KW-0378">Hydrolase</keyword>
<dbReference type="Pfam" id="PF01223">
    <property type="entry name" value="Endonuclease_NS"/>
    <property type="match status" value="1"/>
</dbReference>
<accession>A0ABV7EUS1</accession>
<reference evidence="4" key="1">
    <citation type="journal article" date="2019" name="Int. J. Syst. Evol. Microbiol.">
        <title>The Global Catalogue of Microorganisms (GCM) 10K type strain sequencing project: providing services to taxonomists for standard genome sequencing and annotation.</title>
        <authorList>
            <consortium name="The Broad Institute Genomics Platform"/>
            <consortium name="The Broad Institute Genome Sequencing Center for Infectious Disease"/>
            <person name="Wu L."/>
            <person name="Ma J."/>
        </authorList>
    </citation>
    <scope>NUCLEOTIDE SEQUENCE [LARGE SCALE GENOMIC DNA]</scope>
    <source>
        <strain evidence="4">KCTC 52640</strain>
    </source>
</reference>
<dbReference type="Proteomes" id="UP001595462">
    <property type="component" value="Unassembled WGS sequence"/>
</dbReference>
<evidence type="ECO:0000313" key="3">
    <source>
        <dbReference type="EMBL" id="MFC3105656.1"/>
    </source>
</evidence>
<dbReference type="RefSeq" id="WP_380691193.1">
    <property type="nucleotide sequence ID" value="NZ_JBHRSS010000008.1"/>
</dbReference>
<dbReference type="GO" id="GO:0004519">
    <property type="term" value="F:endonuclease activity"/>
    <property type="evidence" value="ECO:0007669"/>
    <property type="project" value="UniProtKB-KW"/>
</dbReference>